<evidence type="ECO:0000313" key="2">
    <source>
        <dbReference type="Proteomes" id="UP000178270"/>
    </source>
</evidence>
<accession>A0A1F4U0J6</accession>
<gene>
    <name evidence="1" type="ORF">A3K42_01390</name>
</gene>
<organism evidence="1 2">
    <name type="scientific">candidate division WWE3 bacterium RBG_13_37_7</name>
    <dbReference type="NCBI Taxonomy" id="1802609"/>
    <lineage>
        <taxon>Bacteria</taxon>
        <taxon>Katanobacteria</taxon>
    </lineage>
</organism>
<dbReference type="AlphaFoldDB" id="A0A1F4U0J6"/>
<proteinExistence type="predicted"/>
<evidence type="ECO:0000313" key="1">
    <source>
        <dbReference type="EMBL" id="OGC38495.1"/>
    </source>
</evidence>
<sequence length="104" mass="11288">MFFIVTGGDMRIALDLMRKALPILRKYDAPVNEKNTVSNLPDSKVVDGDGNIIAGASSLTFYFPAFDKLQKNVNLETLAKELADSLGCPCHTLKAEVIAGFSPQ</sequence>
<dbReference type="EMBL" id="MEUS01000028">
    <property type="protein sequence ID" value="OGC38495.1"/>
    <property type="molecule type" value="Genomic_DNA"/>
</dbReference>
<comment type="caution">
    <text evidence="1">The sequence shown here is derived from an EMBL/GenBank/DDBJ whole genome shotgun (WGS) entry which is preliminary data.</text>
</comment>
<dbReference type="Proteomes" id="UP000178270">
    <property type="component" value="Unassembled WGS sequence"/>
</dbReference>
<name>A0A1F4U0J6_UNCKA</name>
<protein>
    <submittedName>
        <fullName evidence="1">Uncharacterized protein</fullName>
    </submittedName>
</protein>
<reference evidence="1 2" key="1">
    <citation type="journal article" date="2016" name="Nat. Commun.">
        <title>Thousands of microbial genomes shed light on interconnected biogeochemical processes in an aquifer system.</title>
        <authorList>
            <person name="Anantharaman K."/>
            <person name="Brown C.T."/>
            <person name="Hug L.A."/>
            <person name="Sharon I."/>
            <person name="Castelle C.J."/>
            <person name="Probst A.J."/>
            <person name="Thomas B.C."/>
            <person name="Singh A."/>
            <person name="Wilkins M.J."/>
            <person name="Karaoz U."/>
            <person name="Brodie E.L."/>
            <person name="Williams K.H."/>
            <person name="Hubbard S.S."/>
            <person name="Banfield J.F."/>
        </authorList>
    </citation>
    <scope>NUCLEOTIDE SEQUENCE [LARGE SCALE GENOMIC DNA]</scope>
</reference>